<dbReference type="InterPro" id="IPR013211">
    <property type="entry name" value="LVIVD"/>
</dbReference>
<feature type="signal peptide" evidence="4">
    <location>
        <begin position="1"/>
        <end position="22"/>
    </location>
</feature>
<dbReference type="PANTHER" id="PTHR38787:SF3">
    <property type="entry name" value="REGULATORY P DOMAIN-CONTAINING PROTEIN"/>
    <property type="match status" value="1"/>
</dbReference>
<dbReference type="RefSeq" id="WP_390303413.1">
    <property type="nucleotide sequence ID" value="NZ_JBHULI010000025.1"/>
</dbReference>
<comment type="caution">
    <text evidence="5">The sequence shown here is derived from an EMBL/GenBank/DDBJ whole genome shotgun (WGS) entry which is preliminary data.</text>
</comment>
<dbReference type="NCBIfam" id="TIGR04312">
    <property type="entry name" value="choice_anch_B"/>
    <property type="match status" value="1"/>
</dbReference>
<accession>A0ABW5JLC0</accession>
<keyword evidence="3" id="KW-0325">Glycoprotein</keyword>
<organism evidence="5 6">
    <name type="scientific">Gracilimonas halophila</name>
    <dbReference type="NCBI Taxonomy" id="1834464"/>
    <lineage>
        <taxon>Bacteria</taxon>
        <taxon>Pseudomonadati</taxon>
        <taxon>Balneolota</taxon>
        <taxon>Balneolia</taxon>
        <taxon>Balneolales</taxon>
        <taxon>Balneolaceae</taxon>
        <taxon>Gracilimonas</taxon>
    </lineage>
</organism>
<keyword evidence="6" id="KW-1185">Reference proteome</keyword>
<dbReference type="Pfam" id="PF14312">
    <property type="entry name" value="FG-GAP_2"/>
    <property type="match status" value="2"/>
</dbReference>
<evidence type="ECO:0000256" key="2">
    <source>
        <dbReference type="ARBA" id="ARBA00022737"/>
    </source>
</evidence>
<dbReference type="InterPro" id="IPR027589">
    <property type="entry name" value="Choice_anch_B"/>
</dbReference>
<dbReference type="EMBL" id="JBHULI010000025">
    <property type="protein sequence ID" value="MFD2533325.1"/>
    <property type="molecule type" value="Genomic_DNA"/>
</dbReference>
<proteinExistence type="predicted"/>
<sequence length="787" mass="84839">MKRLLLLLPILFISLIFGPLKAQTMAGGEAEPMQGFARAVDISNGTVFIGEPANYHQPGIVYVFNKEGNEWQELSQLKASDGEIGNNFGSVLSADGNRLLVGAAGANDGNGAVYLFTRSNGNWIESARITLNAEETNFGSSVLLSGDHAFVGAPGHADGTGAVVVYRNSNGNWSETETIVNPDTAGSGFGSTLAMDGMNLVVGAPERQGGNAYVFENSGSGWSFAATLNSQQTDERSSFASTLNINGDKIFVGAPRHNSASGAVIVFTKNSDSGEWMESDRLVAFDSQMRYMFGSAISFTGDKVWVGAPSADGGSGAIYQFESDEDGNWTGSSKMMSDQGAGDRFAGTLAVEENIAVVGLTGADFGAGSAAIMEMDDSGMWATQEIMMGEGDDVLQPITGSKVNCRDGNADVYLCDNVDLVSFLPISAIGGERGVRLNDMWGWTDEETGKNYAIVGRNEGTSFVDVTDPLNPVYVGNLPLTDTAQPNVWRDMKVYKNHVYIVADGAREHGMQVLDLTQLREFDGEPILFEETTIYRNVNSVHNIVINEDTGFAYAVGSSGGGQTCGGGLHMINIQDPANPEFAGCFADASTGRAGTGYSHDAQCVIYEGPDEEHQGREICFGANETAISIADVTDKQAPLALSTASYPDHAYVHQGWLTEDHRYFYQNDELDELTGNVDRTRTIIWDVSDLDDPQFVDEFFVENPASDHNLYILGNTMYQSNYVSGLQVIDISNPEEPNRVGFFDTHPFVEDAAGFSGTWSNYPYFDDIVLMTSSNEGLFILDTNRD</sequence>
<evidence type="ECO:0000256" key="1">
    <source>
        <dbReference type="ARBA" id="ARBA00022729"/>
    </source>
</evidence>
<evidence type="ECO:0000256" key="4">
    <source>
        <dbReference type="SAM" id="SignalP"/>
    </source>
</evidence>
<dbReference type="Gene3D" id="2.130.10.130">
    <property type="entry name" value="Integrin alpha, N-terminal"/>
    <property type="match status" value="3"/>
</dbReference>
<dbReference type="Pfam" id="PF08309">
    <property type="entry name" value="LVIVD"/>
    <property type="match status" value="1"/>
</dbReference>
<evidence type="ECO:0000256" key="3">
    <source>
        <dbReference type="ARBA" id="ARBA00023180"/>
    </source>
</evidence>
<feature type="chain" id="PRO_5045576471" evidence="4">
    <location>
        <begin position="23"/>
        <end position="787"/>
    </location>
</feature>
<protein>
    <submittedName>
        <fullName evidence="5">Choice-of-anchor B family protein</fullName>
    </submittedName>
</protein>
<dbReference type="SMART" id="SM00191">
    <property type="entry name" value="Int_alpha"/>
    <property type="match status" value="6"/>
</dbReference>
<dbReference type="PANTHER" id="PTHR38787">
    <property type="entry name" value="REGULATORY P DOMAIN-CONTAINING PROTEIN"/>
    <property type="match status" value="1"/>
</dbReference>
<evidence type="ECO:0000313" key="5">
    <source>
        <dbReference type="EMBL" id="MFD2533325.1"/>
    </source>
</evidence>
<dbReference type="InterPro" id="IPR013517">
    <property type="entry name" value="FG-GAP"/>
</dbReference>
<evidence type="ECO:0000313" key="6">
    <source>
        <dbReference type="Proteomes" id="UP001597460"/>
    </source>
</evidence>
<gene>
    <name evidence="5" type="ORF">ACFSVN_12795</name>
</gene>
<dbReference type="Proteomes" id="UP001597460">
    <property type="component" value="Unassembled WGS sequence"/>
</dbReference>
<name>A0ABW5JLC0_9BACT</name>
<dbReference type="SUPFAM" id="SSF69318">
    <property type="entry name" value="Integrin alpha N-terminal domain"/>
    <property type="match status" value="1"/>
</dbReference>
<keyword evidence="2" id="KW-0677">Repeat</keyword>
<keyword evidence="1 4" id="KW-0732">Signal</keyword>
<dbReference type="InterPro" id="IPR028994">
    <property type="entry name" value="Integrin_alpha_N"/>
</dbReference>
<dbReference type="InterPro" id="IPR013519">
    <property type="entry name" value="Int_alpha_beta-p"/>
</dbReference>
<reference evidence="6" key="1">
    <citation type="journal article" date="2019" name="Int. J. Syst. Evol. Microbiol.">
        <title>The Global Catalogue of Microorganisms (GCM) 10K type strain sequencing project: providing services to taxonomists for standard genome sequencing and annotation.</title>
        <authorList>
            <consortium name="The Broad Institute Genomics Platform"/>
            <consortium name="The Broad Institute Genome Sequencing Center for Infectious Disease"/>
            <person name="Wu L."/>
            <person name="Ma J."/>
        </authorList>
    </citation>
    <scope>NUCLEOTIDE SEQUENCE [LARGE SCALE GENOMIC DNA]</scope>
    <source>
        <strain evidence="6">KCTC 52042</strain>
    </source>
</reference>